<comment type="caution">
    <text evidence="2">The sequence shown here is derived from an EMBL/GenBank/DDBJ whole genome shotgun (WGS) entry which is preliminary data.</text>
</comment>
<feature type="transmembrane region" description="Helical" evidence="1">
    <location>
        <begin position="15"/>
        <end position="35"/>
    </location>
</feature>
<reference evidence="2 3" key="1">
    <citation type="submission" date="2023-07" db="EMBL/GenBank/DDBJ databases">
        <title>Comparative genomics of wheat-associated soil bacteria to identify genetic determinants of phenazine resistance.</title>
        <authorList>
            <person name="Mouncey N."/>
        </authorList>
    </citation>
    <scope>NUCLEOTIDE SEQUENCE [LARGE SCALE GENOMIC DNA]</scope>
    <source>
        <strain evidence="2 3">V2I4</strain>
    </source>
</reference>
<keyword evidence="1" id="KW-0812">Transmembrane</keyword>
<sequence length="272" mass="30107">MLSRLAAWWLRKPGSVQWTVVVGLPLGILGFAAGVQDEASEFWDEHAFLTNVSSSLVCFFFALPVALLVINELQQHLAQAAAERRAQQRASLTGRLMNDTVMAVFSPPDRLQVRAELEAIKVLHDEMRIQFPAPAPHRLMTPGPIAAQRYQDLLIERNRRIEALTGVPIAYHASGINWSGGMIESWSQCQSVQAIAADCGLEWPPRAASITITGELPNIGRGPQDAFRCTPFSHVSDEAWTRRKAELPDVDRWITSMIAILDALPRVQAAPQ</sequence>
<keyword evidence="1" id="KW-0472">Membrane</keyword>
<dbReference type="RefSeq" id="WP_307517358.1">
    <property type="nucleotide sequence ID" value="NZ_JAUSZI010000001.1"/>
</dbReference>
<evidence type="ECO:0000313" key="3">
    <source>
        <dbReference type="Proteomes" id="UP001230328"/>
    </source>
</evidence>
<dbReference type="EMBL" id="JAUSZI010000001">
    <property type="protein sequence ID" value="MDQ1022490.1"/>
    <property type="molecule type" value="Genomic_DNA"/>
</dbReference>
<keyword evidence="3" id="KW-1185">Reference proteome</keyword>
<evidence type="ECO:0000313" key="2">
    <source>
        <dbReference type="EMBL" id="MDQ1022490.1"/>
    </source>
</evidence>
<feature type="transmembrane region" description="Helical" evidence="1">
    <location>
        <begin position="47"/>
        <end position="70"/>
    </location>
</feature>
<name>A0ABU0SFZ8_9ACTN</name>
<keyword evidence="1" id="KW-1133">Transmembrane helix</keyword>
<gene>
    <name evidence="2" type="ORF">QF035_000072</name>
</gene>
<accession>A0ABU0SFZ8</accession>
<evidence type="ECO:0000256" key="1">
    <source>
        <dbReference type="SAM" id="Phobius"/>
    </source>
</evidence>
<protein>
    <submittedName>
        <fullName evidence="2">Uncharacterized protein</fullName>
    </submittedName>
</protein>
<proteinExistence type="predicted"/>
<organism evidence="2 3">
    <name type="scientific">Streptomyces umbrinus</name>
    <dbReference type="NCBI Taxonomy" id="67370"/>
    <lineage>
        <taxon>Bacteria</taxon>
        <taxon>Bacillati</taxon>
        <taxon>Actinomycetota</taxon>
        <taxon>Actinomycetes</taxon>
        <taxon>Kitasatosporales</taxon>
        <taxon>Streptomycetaceae</taxon>
        <taxon>Streptomyces</taxon>
        <taxon>Streptomyces phaeochromogenes group</taxon>
    </lineage>
</organism>
<dbReference type="Proteomes" id="UP001230328">
    <property type="component" value="Unassembled WGS sequence"/>
</dbReference>